<evidence type="ECO:0000313" key="2">
    <source>
        <dbReference type="Proteomes" id="UP000029228"/>
    </source>
</evidence>
<organism evidence="1 2">
    <name type="scientific">Vibrio maritimus</name>
    <dbReference type="NCBI Taxonomy" id="990268"/>
    <lineage>
        <taxon>Bacteria</taxon>
        <taxon>Pseudomonadati</taxon>
        <taxon>Pseudomonadota</taxon>
        <taxon>Gammaproteobacteria</taxon>
        <taxon>Vibrionales</taxon>
        <taxon>Vibrionaceae</taxon>
        <taxon>Vibrio</taxon>
    </lineage>
</organism>
<dbReference type="EMBL" id="BBMR01000012">
    <property type="protein sequence ID" value="GAL22214.1"/>
    <property type="molecule type" value="Genomic_DNA"/>
</dbReference>
<sequence length="37" mass="4349">MPEIVKAMSKGIEFPLERECVIDSRFTLPLCTFQYQQ</sequence>
<gene>
    <name evidence="1" type="ORF">JCM19235_2909</name>
</gene>
<reference evidence="1 2" key="1">
    <citation type="submission" date="2014-09" db="EMBL/GenBank/DDBJ databases">
        <title>Vibrio maritimus JCM 19235. (C45) whole genome shotgun sequence.</title>
        <authorList>
            <person name="Sawabe T."/>
            <person name="Meirelles P."/>
            <person name="Nakanishi M."/>
            <person name="Sayaka M."/>
            <person name="Hattori M."/>
            <person name="Ohkuma M."/>
        </authorList>
    </citation>
    <scope>NUCLEOTIDE SEQUENCE [LARGE SCALE GENOMIC DNA]</scope>
    <source>
        <strain evidence="2">JCM19235</strain>
    </source>
</reference>
<name>A0A090S6S0_9VIBR</name>
<accession>A0A090S6S0</accession>
<protein>
    <submittedName>
        <fullName evidence="1">Uncharacterized protein</fullName>
    </submittedName>
</protein>
<proteinExistence type="predicted"/>
<dbReference type="AlphaFoldDB" id="A0A090S6S0"/>
<reference evidence="1 2" key="2">
    <citation type="submission" date="2014-09" db="EMBL/GenBank/DDBJ databases">
        <authorList>
            <consortium name="NBRP consortium"/>
            <person name="Sawabe T."/>
            <person name="Meirelles P."/>
            <person name="Nakanishi M."/>
            <person name="Sayaka M."/>
            <person name="Hattori M."/>
            <person name="Ohkuma M."/>
        </authorList>
    </citation>
    <scope>NUCLEOTIDE SEQUENCE [LARGE SCALE GENOMIC DNA]</scope>
    <source>
        <strain evidence="2">JCM19235</strain>
    </source>
</reference>
<evidence type="ECO:0000313" key="1">
    <source>
        <dbReference type="EMBL" id="GAL22214.1"/>
    </source>
</evidence>
<dbReference type="Proteomes" id="UP000029228">
    <property type="component" value="Unassembled WGS sequence"/>
</dbReference>
<comment type="caution">
    <text evidence="1">The sequence shown here is derived from an EMBL/GenBank/DDBJ whole genome shotgun (WGS) entry which is preliminary data.</text>
</comment>
<keyword evidence="2" id="KW-1185">Reference proteome</keyword>